<keyword evidence="4 7" id="KW-1133">Transmembrane helix</keyword>
<dbReference type="GO" id="GO:0016020">
    <property type="term" value="C:membrane"/>
    <property type="evidence" value="ECO:0007669"/>
    <property type="project" value="UniProtKB-SubCell"/>
</dbReference>
<evidence type="ECO:0000256" key="7">
    <source>
        <dbReference type="SAM" id="Phobius"/>
    </source>
</evidence>
<comment type="similarity">
    <text evidence="2">Belongs to the nucleobase:cation symporter-2 (NCS2) (TC 2.A.40) family.</text>
</comment>
<evidence type="ECO:0000256" key="1">
    <source>
        <dbReference type="ARBA" id="ARBA00004141"/>
    </source>
</evidence>
<organism evidence="8 9">
    <name type="scientific">Balaeniceps rex</name>
    <name type="common">Shoebill</name>
    <dbReference type="NCBI Taxonomy" id="33584"/>
    <lineage>
        <taxon>Eukaryota</taxon>
        <taxon>Metazoa</taxon>
        <taxon>Chordata</taxon>
        <taxon>Craniata</taxon>
        <taxon>Vertebrata</taxon>
        <taxon>Euteleostomi</taxon>
        <taxon>Archelosauria</taxon>
        <taxon>Archosauria</taxon>
        <taxon>Dinosauria</taxon>
        <taxon>Saurischia</taxon>
        <taxon>Theropoda</taxon>
        <taxon>Coelurosauria</taxon>
        <taxon>Aves</taxon>
        <taxon>Neognathae</taxon>
        <taxon>Neoaves</taxon>
        <taxon>Aequornithes</taxon>
        <taxon>Pelecaniformes</taxon>
        <taxon>Balaenicipitidae</taxon>
        <taxon>Balaeniceps</taxon>
    </lineage>
</organism>
<feature type="transmembrane region" description="Helical" evidence="7">
    <location>
        <begin position="228"/>
        <end position="247"/>
    </location>
</feature>
<feature type="transmembrane region" description="Helical" evidence="7">
    <location>
        <begin position="29"/>
        <end position="56"/>
    </location>
</feature>
<proteinExistence type="inferred from homology"/>
<feature type="transmembrane region" description="Helical" evidence="7">
    <location>
        <begin position="267"/>
        <end position="293"/>
    </location>
</feature>
<feature type="compositionally biased region" description="Pro residues" evidence="6">
    <location>
        <begin position="135"/>
        <end position="147"/>
    </location>
</feature>
<protein>
    <submittedName>
        <fullName evidence="8">S23A1 protein</fullName>
    </submittedName>
</protein>
<evidence type="ECO:0000313" key="8">
    <source>
        <dbReference type="EMBL" id="NXS41152.1"/>
    </source>
</evidence>
<feature type="region of interest" description="Disordered" evidence="6">
    <location>
        <begin position="122"/>
        <end position="147"/>
    </location>
</feature>
<keyword evidence="5 7" id="KW-0472">Membrane</keyword>
<dbReference type="Pfam" id="PF00860">
    <property type="entry name" value="Xan_ur_permease"/>
    <property type="match status" value="1"/>
</dbReference>
<comment type="subcellular location">
    <subcellularLocation>
        <location evidence="1">Membrane</location>
        <topology evidence="1">Multi-pass membrane protein</topology>
    </subcellularLocation>
</comment>
<evidence type="ECO:0000313" key="9">
    <source>
        <dbReference type="Proteomes" id="UP000528411"/>
    </source>
</evidence>
<comment type="caution">
    <text evidence="8">The sequence shown here is derived from an EMBL/GenBank/DDBJ whole genome shotgun (WGS) entry which is preliminary data.</text>
</comment>
<feature type="transmembrane region" description="Helical" evidence="7">
    <location>
        <begin position="474"/>
        <end position="491"/>
    </location>
</feature>
<evidence type="ECO:0000256" key="4">
    <source>
        <dbReference type="ARBA" id="ARBA00022989"/>
    </source>
</evidence>
<feature type="transmembrane region" description="Helical" evidence="7">
    <location>
        <begin position="172"/>
        <end position="189"/>
    </location>
</feature>
<evidence type="ECO:0000256" key="5">
    <source>
        <dbReference type="ARBA" id="ARBA00023136"/>
    </source>
</evidence>
<dbReference type="AlphaFoldDB" id="A0A7L2U629"/>
<feature type="transmembrane region" description="Helical" evidence="7">
    <location>
        <begin position="443"/>
        <end position="462"/>
    </location>
</feature>
<dbReference type="PANTHER" id="PTHR11119">
    <property type="entry name" value="XANTHINE-URACIL / VITAMIN C PERMEASE FAMILY MEMBER"/>
    <property type="match status" value="1"/>
</dbReference>
<accession>A0A7L2U629</accession>
<keyword evidence="3 7" id="KW-0812">Transmembrane</keyword>
<feature type="transmembrane region" description="Helical" evidence="7">
    <location>
        <begin position="415"/>
        <end position="437"/>
    </location>
</feature>
<dbReference type="GO" id="GO:0022857">
    <property type="term" value="F:transmembrane transporter activity"/>
    <property type="evidence" value="ECO:0007669"/>
    <property type="project" value="InterPro"/>
</dbReference>
<feature type="transmembrane region" description="Helical" evidence="7">
    <location>
        <begin position="68"/>
        <end position="89"/>
    </location>
</feature>
<sequence length="616" mass="65788">PSARQDPGAGTGPPRPEVDMLYRIEDVPPWYLCILLGFQHYLTCFSGTIAVPFLLAESLCVGKDQLTVSYLIGTIFTCVGITTLIQTTVGIRLPLFQASALAFLVPAKSILALEKWRCPPEGEGRGGAGGLSSCSPPPQGPPHPPPSPEQIYGNWVLPLNTSHIWQPRMREIQGAIVVSSLVEAAIGLLGLPGALLSYIGPLTVTPTISLIGLSVFQAAGERAGSHWGIAALTIFLIILFAQYLRHITVCLPGYRWGSGFILLRVQIFKMFPIILAIMVVWLLCYVLTCTGVFPSQPEAYGYKARTDARGEILSVAPWFRFPYPCQWGLPTVTSAAVLGMFSATLAGIIESIGDYYSCARLAGAPAPPVHAINRGIFTEGISCIIAGLLGTGNGSTSSSPNIGVLGITKVGSRRVIQYGAGIMLVLGTIGKFTALFASLPDPILGGMFCTLFGMITAVGLSNLQFVDMNSSRNLFVLGFAMFFGLALPNYLDSHPKAINTGVPELDQILTVLLTTEMFVGGTIAFVLDNTIPGTQEERGLVQWKAGAHSDSTARASLRSYDFPFGMSAVRRSRWLKHVPICPVFTGFRARARGSTTAVAAADVQDNADGLSVCTKV</sequence>
<evidence type="ECO:0000256" key="6">
    <source>
        <dbReference type="SAM" id="MobiDB-lite"/>
    </source>
</evidence>
<evidence type="ECO:0000256" key="3">
    <source>
        <dbReference type="ARBA" id="ARBA00022692"/>
    </source>
</evidence>
<dbReference type="OrthoDB" id="9081719at2759"/>
<dbReference type="InterPro" id="IPR006043">
    <property type="entry name" value="NCS2"/>
</dbReference>
<dbReference type="Proteomes" id="UP000528411">
    <property type="component" value="Unassembled WGS sequence"/>
</dbReference>
<feature type="non-terminal residue" evidence="8">
    <location>
        <position position="1"/>
    </location>
</feature>
<name>A0A7L2U629_BALRX</name>
<evidence type="ECO:0000256" key="2">
    <source>
        <dbReference type="ARBA" id="ARBA00008821"/>
    </source>
</evidence>
<reference evidence="8 9" key="1">
    <citation type="submission" date="2019-09" db="EMBL/GenBank/DDBJ databases">
        <title>Bird 10,000 Genomes (B10K) Project - Family phase.</title>
        <authorList>
            <person name="Zhang G."/>
        </authorList>
    </citation>
    <scope>NUCLEOTIDE SEQUENCE [LARGE SCALE GENOMIC DNA]</scope>
    <source>
        <strain evidence="8">B10K-DU-012-56</strain>
    </source>
</reference>
<gene>
    <name evidence="8" type="primary">Slc23a1_0</name>
    <name evidence="8" type="ORF">BALREX_R06511</name>
</gene>
<keyword evidence="9" id="KW-1185">Reference proteome</keyword>
<dbReference type="EMBL" id="VYZW01012771">
    <property type="protein sequence ID" value="NXS41152.1"/>
    <property type="molecule type" value="Genomic_DNA"/>
</dbReference>
<feature type="non-terminal residue" evidence="8">
    <location>
        <position position="616"/>
    </location>
</feature>